<accession>C8VC85</accession>
<feature type="region of interest" description="Disordered" evidence="1">
    <location>
        <begin position="569"/>
        <end position="637"/>
    </location>
</feature>
<keyword evidence="3" id="KW-1185">Reference proteome</keyword>
<dbReference type="Proteomes" id="UP000000560">
    <property type="component" value="Chromosome IV"/>
</dbReference>
<dbReference type="HOGENOM" id="CLU_017925_1_0_1"/>
<dbReference type="InterPro" id="IPR021861">
    <property type="entry name" value="THO_THOC1"/>
</dbReference>
<evidence type="ECO:0000256" key="1">
    <source>
        <dbReference type="SAM" id="MobiDB-lite"/>
    </source>
</evidence>
<evidence type="ECO:0000313" key="3">
    <source>
        <dbReference type="Proteomes" id="UP000000560"/>
    </source>
</evidence>
<dbReference type="GeneID" id="2870087"/>
<reference evidence="3" key="1">
    <citation type="journal article" date="2005" name="Nature">
        <title>Sequencing of Aspergillus nidulans and comparative analysis with A. fumigatus and A. oryzae.</title>
        <authorList>
            <person name="Galagan J.E."/>
            <person name="Calvo S.E."/>
            <person name="Cuomo C."/>
            <person name="Ma L.J."/>
            <person name="Wortman J.R."/>
            <person name="Batzoglou S."/>
            <person name="Lee S.I."/>
            <person name="Basturkmen M."/>
            <person name="Spevak C.C."/>
            <person name="Clutterbuck J."/>
            <person name="Kapitonov V."/>
            <person name="Jurka J."/>
            <person name="Scazzocchio C."/>
            <person name="Farman M."/>
            <person name="Butler J."/>
            <person name="Purcell S."/>
            <person name="Harris S."/>
            <person name="Braus G.H."/>
            <person name="Draht O."/>
            <person name="Busch S."/>
            <person name="D'Enfert C."/>
            <person name="Bouchier C."/>
            <person name="Goldman G.H."/>
            <person name="Bell-Pedersen D."/>
            <person name="Griffiths-Jones S."/>
            <person name="Doonan J.H."/>
            <person name="Yu J."/>
            <person name="Vienken K."/>
            <person name="Pain A."/>
            <person name="Freitag M."/>
            <person name="Selker E.U."/>
            <person name="Archer D.B."/>
            <person name="Penalva M.A."/>
            <person name="Oakley B.R."/>
            <person name="Momany M."/>
            <person name="Tanaka T."/>
            <person name="Kumagai T."/>
            <person name="Asai K."/>
            <person name="Machida M."/>
            <person name="Nierman W.C."/>
            <person name="Denning D.W."/>
            <person name="Caddick M."/>
            <person name="Hynes M."/>
            <person name="Paoletti M."/>
            <person name="Fischer R."/>
            <person name="Miller B."/>
            <person name="Dyer P."/>
            <person name="Sachs M.S."/>
            <person name="Osmani S.A."/>
            <person name="Birren B.W."/>
        </authorList>
    </citation>
    <scope>NUCLEOTIDE SEQUENCE [LARGE SCALE GENOMIC DNA]</scope>
    <source>
        <strain evidence="3">FGSC A4 / ATCC 38163 / CBS 112.46 / NRRL 194 / M139</strain>
    </source>
</reference>
<dbReference type="EMBL" id="BN001304">
    <property type="protein sequence ID" value="CBF79260.1"/>
    <property type="molecule type" value="Genomic_DNA"/>
</dbReference>
<proteinExistence type="predicted"/>
<dbReference type="STRING" id="227321.Q5AXG7"/>
<dbReference type="PANTHER" id="PTHR13265:SF0">
    <property type="entry name" value="HPR1"/>
    <property type="match status" value="1"/>
</dbReference>
<dbReference type="InParanoid" id="Q5AXG7"/>
<sequence length="637" mass="71324">MANTEVDVIEIYRRLIDSLLDKAEQVKPGKEIEPPLTDTQLGESFWLVRGEDEQTVKQLSQQTQFAAVEIAFRERFYSLLATTTIDDPEFVRIWNLLDVISVFSDNEQCEPGLIFWLIEELLDSQTIDGCRKVFDYLESRRERNTKDTVFCGRVFIFLFQSFPLGDKSAVNLRGEYHTENVTTFDTIANDAISEAHDMDVDMPDVKATNSVAETQKQPVAEGDAKSAEQDVTKIPKVTVSQSSDQTGERSLNLDTLYPIFWGLQAYFSSPTKIFDAQHFATFKSGLEATLNAFRTVNTELETSNSKTQEELRKSTKRKRTADGPEIASSFNPKYLTSRELFDLEVNDTAFRRHVLVQALILLDFMLSLTSKSKAKLADLTNKSVLYGFVLNDEDAQWAVKMRKSIEGYLQEGAGGKFYYRMVDTVLSRDKNWVRWKAEGCPPIEKPAVSVDEYLGARDKAIKTYANKRLRASPMNSLNLKFLSESESSSGFDRLKEPERFNVPTSESLMRVIEDVEFDIDTAQTSEDKEAAVQAKASKTWLLLRLSAKSKLAAFDKIEDGKNLKTLFETPQSAESTTQAAGSTPQEPPTKTSQETEAINNGPSQDEKMETETGSSAAVAEANKVEGSDAATIDAPGS</sequence>
<accession>Q5AXG7</accession>
<dbReference type="OMA" id="EYHTENV"/>
<dbReference type="eggNOG" id="KOG2491">
    <property type="taxonomic scope" value="Eukaryota"/>
</dbReference>
<dbReference type="GO" id="GO:0000445">
    <property type="term" value="C:THO complex part of transcription export complex"/>
    <property type="evidence" value="ECO:0000318"/>
    <property type="project" value="GO_Central"/>
</dbReference>
<evidence type="ECO:0000313" key="2">
    <source>
        <dbReference type="EMBL" id="CBF79260.1"/>
    </source>
</evidence>
<dbReference type="Pfam" id="PF11957">
    <property type="entry name" value="efThoc1"/>
    <property type="match status" value="1"/>
</dbReference>
<dbReference type="KEGG" id="ani:ANIA_07013"/>
<dbReference type="AlphaFoldDB" id="Q5AXG7"/>
<gene>
    <name evidence="2" type="ORF">ANIA_07013</name>
</gene>
<reference evidence="3" key="2">
    <citation type="journal article" date="2009" name="Fungal Genet. Biol.">
        <title>The 2008 update of the Aspergillus nidulans genome annotation: a community effort.</title>
        <authorList>
            <person name="Wortman J.R."/>
            <person name="Gilsenan J.M."/>
            <person name="Joardar V."/>
            <person name="Deegan J."/>
            <person name="Clutterbuck J."/>
            <person name="Andersen M.R."/>
            <person name="Archer D."/>
            <person name="Bencina M."/>
            <person name="Braus G."/>
            <person name="Coutinho P."/>
            <person name="von Dohren H."/>
            <person name="Doonan J."/>
            <person name="Driessen A.J."/>
            <person name="Durek P."/>
            <person name="Espeso E."/>
            <person name="Fekete E."/>
            <person name="Flipphi M."/>
            <person name="Estrada C.G."/>
            <person name="Geysens S."/>
            <person name="Goldman G."/>
            <person name="de Groot P.W."/>
            <person name="Hansen K."/>
            <person name="Harris S.D."/>
            <person name="Heinekamp T."/>
            <person name="Helmstaedt K."/>
            <person name="Henrissat B."/>
            <person name="Hofmann G."/>
            <person name="Homan T."/>
            <person name="Horio T."/>
            <person name="Horiuchi H."/>
            <person name="James S."/>
            <person name="Jones M."/>
            <person name="Karaffa L."/>
            <person name="Karanyi Z."/>
            <person name="Kato M."/>
            <person name="Keller N."/>
            <person name="Kelly D.E."/>
            <person name="Kiel J.A."/>
            <person name="Kim J.M."/>
            <person name="van der Klei I.J."/>
            <person name="Klis F.M."/>
            <person name="Kovalchuk A."/>
            <person name="Krasevec N."/>
            <person name="Kubicek C.P."/>
            <person name="Liu B."/>
            <person name="Maccabe A."/>
            <person name="Meyer V."/>
            <person name="Mirabito P."/>
            <person name="Miskei M."/>
            <person name="Mos M."/>
            <person name="Mullins J."/>
            <person name="Nelson D.R."/>
            <person name="Nielsen J."/>
            <person name="Oakley B.R."/>
            <person name="Osmani S.A."/>
            <person name="Pakula T."/>
            <person name="Paszewski A."/>
            <person name="Paulsen I."/>
            <person name="Pilsyk S."/>
            <person name="Pocsi I."/>
            <person name="Punt P.J."/>
            <person name="Ram A.F."/>
            <person name="Ren Q."/>
            <person name="Robellet X."/>
            <person name="Robson G."/>
            <person name="Seiboth B."/>
            <person name="van Solingen P."/>
            <person name="Specht T."/>
            <person name="Sun J."/>
            <person name="Taheri-Talesh N."/>
            <person name="Takeshita N."/>
            <person name="Ussery D."/>
            <person name="vanKuyk P.A."/>
            <person name="Visser H."/>
            <person name="van de Vondervoort P.J."/>
            <person name="de Vries R.P."/>
            <person name="Walton J."/>
            <person name="Xiang X."/>
            <person name="Xiong Y."/>
            <person name="Zeng A.P."/>
            <person name="Brandt B.W."/>
            <person name="Cornell M.J."/>
            <person name="van den Hondel C.A."/>
            <person name="Visser J."/>
            <person name="Oliver S.G."/>
            <person name="Turner G."/>
        </authorList>
    </citation>
    <scope>GENOME REANNOTATION</scope>
    <source>
        <strain evidence="3">FGSC A4 / ATCC 38163 / CBS 112.46 / NRRL 194 / M139</strain>
    </source>
</reference>
<dbReference type="RefSeq" id="XP_664617.1">
    <property type="nucleotide sequence ID" value="XM_659525.1"/>
</dbReference>
<feature type="compositionally biased region" description="Polar residues" evidence="1">
    <location>
        <begin position="569"/>
        <end position="603"/>
    </location>
</feature>
<dbReference type="PANTHER" id="PTHR13265">
    <property type="entry name" value="THO COMPLEX SUBUNIT 1"/>
    <property type="match status" value="1"/>
</dbReference>
<organism evidence="2 3">
    <name type="scientific">Emericella nidulans (strain FGSC A4 / ATCC 38163 / CBS 112.46 / NRRL 194 / M139)</name>
    <name type="common">Aspergillus nidulans</name>
    <dbReference type="NCBI Taxonomy" id="227321"/>
    <lineage>
        <taxon>Eukaryota</taxon>
        <taxon>Fungi</taxon>
        <taxon>Dikarya</taxon>
        <taxon>Ascomycota</taxon>
        <taxon>Pezizomycotina</taxon>
        <taxon>Eurotiomycetes</taxon>
        <taxon>Eurotiomycetidae</taxon>
        <taxon>Eurotiales</taxon>
        <taxon>Aspergillaceae</taxon>
        <taxon>Aspergillus</taxon>
        <taxon>Aspergillus subgen. Nidulantes</taxon>
    </lineage>
</organism>
<dbReference type="GO" id="GO:0006406">
    <property type="term" value="P:mRNA export from nucleus"/>
    <property type="evidence" value="ECO:0000318"/>
    <property type="project" value="GO_Central"/>
</dbReference>
<name>Q5AXG7_EMENI</name>
<feature type="region of interest" description="Disordered" evidence="1">
    <location>
        <begin position="301"/>
        <end position="324"/>
    </location>
</feature>
<dbReference type="OrthoDB" id="10257415at2759"/>
<protein>
    <submittedName>
        <fullName evidence="2">THO complex subunit Tho1, putative (AFU_orthologue AFUA_4G04330)</fullName>
    </submittedName>
</protein>